<accession>A0A563VZL3</accession>
<proteinExistence type="predicted"/>
<dbReference type="EMBL" id="CAACVJ010000456">
    <property type="protein sequence ID" value="VEP16898.1"/>
    <property type="molecule type" value="Genomic_DNA"/>
</dbReference>
<organism evidence="2 3">
    <name type="scientific">Hyella patelloides LEGE 07179</name>
    <dbReference type="NCBI Taxonomy" id="945734"/>
    <lineage>
        <taxon>Bacteria</taxon>
        <taxon>Bacillati</taxon>
        <taxon>Cyanobacteriota</taxon>
        <taxon>Cyanophyceae</taxon>
        <taxon>Pleurocapsales</taxon>
        <taxon>Hyellaceae</taxon>
        <taxon>Hyella</taxon>
    </lineage>
</organism>
<feature type="region of interest" description="Disordered" evidence="1">
    <location>
        <begin position="98"/>
        <end position="174"/>
    </location>
</feature>
<evidence type="ECO:0000313" key="3">
    <source>
        <dbReference type="Proteomes" id="UP000320055"/>
    </source>
</evidence>
<evidence type="ECO:0000256" key="1">
    <source>
        <dbReference type="SAM" id="MobiDB-lite"/>
    </source>
</evidence>
<evidence type="ECO:0000313" key="2">
    <source>
        <dbReference type="EMBL" id="VEP16898.1"/>
    </source>
</evidence>
<dbReference type="Proteomes" id="UP000320055">
    <property type="component" value="Unassembled WGS sequence"/>
</dbReference>
<protein>
    <submittedName>
        <fullName evidence="2">Phage/plasmid primase, P4 family, C-terminal domain</fullName>
    </submittedName>
</protein>
<feature type="compositionally biased region" description="Basic and acidic residues" evidence="1">
    <location>
        <begin position="131"/>
        <end position="152"/>
    </location>
</feature>
<gene>
    <name evidence="2" type="ORF">H1P_5090003</name>
</gene>
<dbReference type="AlphaFoldDB" id="A0A563VZL3"/>
<sequence length="324" mass="36236">MNEWVIQDSTGCVPIGSNAHEWKIAEDYDATCSTLYGSYTLYCQQTKRSAKSPQNFSAELLELTNRTLGWSTEKARVKIAGKTVRVIKGLKLRSPYDNEPTYEEILQGDNQGDRGGDNQGDNQGDNLKPPSNKESDNGDNPFENKTETEKNFSHYCDNPTTVTREESHKNLQLVGATDPVTLEVSNKNASNKSSLAPAPVTIPTQQRVEAVPPVVTQVVTTPVTQVVTPQINWKTYPYNSSDSTTLENRSLKVKERILNCSTSNDLIKLLANNKVSQPEINWLRENYLTIGEKAHLELIRKSTQGNLLNQSNLLLHQFRCREAP</sequence>
<reference evidence="2 3" key="1">
    <citation type="submission" date="2019-01" db="EMBL/GenBank/DDBJ databases">
        <authorList>
            <person name="Brito A."/>
        </authorList>
    </citation>
    <scope>NUCLEOTIDE SEQUENCE [LARGE SCALE GENOMIC DNA]</scope>
    <source>
        <strain evidence="2">1</strain>
    </source>
</reference>
<keyword evidence="3" id="KW-1185">Reference proteome</keyword>
<name>A0A563VZL3_9CYAN</name>